<dbReference type="InterPro" id="IPR023213">
    <property type="entry name" value="CAT-like_dom_sf"/>
</dbReference>
<dbReference type="Gene3D" id="3.30.559.30">
    <property type="entry name" value="Nonribosomal peptide synthetase, condensation domain"/>
    <property type="match status" value="1"/>
</dbReference>
<dbReference type="GO" id="GO:0006633">
    <property type="term" value="P:fatty acid biosynthetic process"/>
    <property type="evidence" value="ECO:0007669"/>
    <property type="project" value="InterPro"/>
</dbReference>
<evidence type="ECO:0000256" key="2">
    <source>
        <dbReference type="ARBA" id="ARBA00022450"/>
    </source>
</evidence>
<dbReference type="PROSITE" id="PS00606">
    <property type="entry name" value="KS3_1"/>
    <property type="match status" value="2"/>
</dbReference>
<dbReference type="PROSITE" id="PS50075">
    <property type="entry name" value="CARRIER"/>
    <property type="match status" value="2"/>
</dbReference>
<dbReference type="InterPro" id="IPR036736">
    <property type="entry name" value="ACP-like_sf"/>
</dbReference>
<dbReference type="Pfam" id="PF00109">
    <property type="entry name" value="ketoacyl-synt"/>
    <property type="match status" value="2"/>
</dbReference>
<dbReference type="SMART" id="SM00825">
    <property type="entry name" value="PKS_KS"/>
    <property type="match status" value="2"/>
</dbReference>
<dbReference type="SUPFAM" id="SSF47336">
    <property type="entry name" value="ACP-like"/>
    <property type="match status" value="2"/>
</dbReference>
<dbReference type="SUPFAM" id="SSF53901">
    <property type="entry name" value="Thiolase-like"/>
    <property type="match status" value="2"/>
</dbReference>
<dbReference type="Gene3D" id="3.40.47.10">
    <property type="match status" value="2"/>
</dbReference>
<dbReference type="Gene3D" id="1.10.1240.100">
    <property type="match status" value="2"/>
</dbReference>
<comment type="caution">
    <text evidence="7">The sequence shown here is derived from an EMBL/GenBank/DDBJ whole genome shotgun (WGS) entry which is preliminary data.</text>
</comment>
<feature type="domain" description="Ketosynthase family 3 (KS3)" evidence="6">
    <location>
        <begin position="750"/>
        <end position="1178"/>
    </location>
</feature>
<dbReference type="CDD" id="cd00833">
    <property type="entry name" value="PKS"/>
    <property type="match status" value="2"/>
</dbReference>
<keyword evidence="2" id="KW-0596">Phosphopantetheine</keyword>
<keyword evidence="4" id="KW-0808">Transferase</keyword>
<dbReference type="InterPro" id="IPR001242">
    <property type="entry name" value="Condensation_dom"/>
</dbReference>
<evidence type="ECO:0000313" key="7">
    <source>
        <dbReference type="EMBL" id="OUC02602.1"/>
    </source>
</evidence>
<dbReference type="CDD" id="cd19531">
    <property type="entry name" value="LCL_NRPS-like"/>
    <property type="match status" value="1"/>
</dbReference>
<evidence type="ECO:0000259" key="6">
    <source>
        <dbReference type="PROSITE" id="PS52004"/>
    </source>
</evidence>
<dbReference type="InterPro" id="IPR020841">
    <property type="entry name" value="PKS_Beta-ketoAc_synthase_dom"/>
</dbReference>
<dbReference type="SMART" id="SM01294">
    <property type="entry name" value="PKS_PP_betabranch"/>
    <property type="match status" value="1"/>
</dbReference>
<dbReference type="InterPro" id="IPR014031">
    <property type="entry name" value="Ketoacyl_synth_C"/>
</dbReference>
<dbReference type="GO" id="GO:0031177">
    <property type="term" value="F:phosphopantetheine binding"/>
    <property type="evidence" value="ECO:0007669"/>
    <property type="project" value="InterPro"/>
</dbReference>
<dbReference type="GO" id="GO:0004312">
    <property type="term" value="F:fatty acid synthase activity"/>
    <property type="evidence" value="ECO:0007669"/>
    <property type="project" value="TreeGrafter"/>
</dbReference>
<dbReference type="Proteomes" id="UP000195160">
    <property type="component" value="Unassembled WGS sequence"/>
</dbReference>
<dbReference type="InterPro" id="IPR014030">
    <property type="entry name" value="Ketoacyl_synth_N"/>
</dbReference>
<dbReference type="Gene3D" id="3.30.559.10">
    <property type="entry name" value="Chloramphenicol acetyltransferase-like domain"/>
    <property type="match status" value="1"/>
</dbReference>
<sequence>MSMEFFNLSGISNSDGADIELHEIDSKDIAIIGISAQMPLADDTDEYWENILNGLECVREFPIERKSDADKYLRFTGTEAEQIPYNKAAYLENISAFDPKKFNLSPKEAKMMDPRQRLFLQQTSAAIEDAGYHIQELRGKRIGVYSGFSDLGGTKYFDILTNVNPDFYETGLTGNLQAIIPSRVSYLLDLKGPSVVVDTACSSSLVAVHLACQAIRNGECESAIVGSVRIHLLPVVDERKIGIETRDGSTRAFDNGATGTGIGEGAISIFLKPLYKAKEDGDHVYAVIKGTAINQDGNSIGISAPNADAQADVIERAWKDAGVSAEDISYIEAHGTGTILGDPIEIDGISKAFSKYTMKKQLCAISSVKNNIGHLYDASGLASVIKCLYALNKKMLPPTINYNIPNKAINFSESPVYVNMLPRKWESKTKKRICGINSFGFSGTNCHIVLEEAEADDEKQYEEHSGSYILTLSGETEEVLRKLVQRYVYKIDQIRKYNPKDVCFTASVGRNHYKQRLAVIFSDYDQLEKLLTEFMETTLEEVNNPNIYCNLNRDAEEEDSAVDMQLLNKFNLNDRNIGQDLKFIANTYVNNQKIQWTELYASTKRNRVRLPSAVFQEQQYWIDIPENPIKFKEGESLEFLTNNQDDIKLTGRSDGAYTDTEKKLGEIIKSALEFEELNVYENFYDFGGDSILVIDMFSKINECFQINLSAADIFSYPSIFRLAQYVDGLIVKEQESKQSVSNGYENGEVSDEIAIIGMAGKFPFSNDLEQYWNNIISQKNCVGQIPEQRKDDLARYIRQIGLDIEQVQYEKAGYLSEIDKFDYEFFNVSFEEATLMDPVQRNFLEIVHEAIEEAGYGGERLSGSDTGVFVGYAEDYTYSYRRFINDSDPSLTKLALAGNLASLMAGRVSYIYDLKGPSLVIDTACSSSLVALNAAIKSIRNGECKSAIVGGAKIKLIPVYKPESEVGVTSRSFKICAFDDNANGIVEGEAVCAILIKPLKQAVKDGDHIHAVIKGSATNQDGTGMGVMAPRADTQTNVLVKAWEDAKIDPSTITYIEAHGTGTKLGDLVEYEALKNAFELYTDRSQFCALSSVKTNLGHTYQASGITSVIKAALSLKHEKIVPTINFNRPNRLMNLEESALYVNDTLRDWETEEGIPRRCGISSFGLSGTNCHVVLEEYKDDSGEIVPIEKKYIVTISGRDEEDLHNLVVKYHYFIKTNHNVDMKKFSYTTNVGRGHYNERLAIVVSNQDELRAKLEQLLAKDWKSKHLKNVFYGKLDQKLTIPVELENYEEFAGFDASQPMDELSLNRAGALYVIGKDVEWEKFYGDYFNQVMSIPTYPFKRNRCWFQPKGGYISKVFADDEIIENTIEVSGKNTNFEVGDKLGYYNNDVERIVLEAVENVIGTSAVSLDDNFFELGGDSFKATLLVSKIYELLEVLITLTDILRFPTIGKLAEYLNVQVEDNVIEDNQIIPVLPPQEMYDLSYKQLDLWLSTKVYKGASALNITWACNLYNFDIELFYQSLEAVINRHSIMKTKIVVEDGIPKQTIEGSMNLADFYRYIDLSNEEDVDAAIKQVIKSEVGQQIPLENGPLVRITVAKRDNNSHALVFVINHMISDWWSMDVIINDLKNCYRAARMKLELEWKPLSIKYTDYSDWQRKKIENNSTLKRYWDNILTGPLPVLNMKTDFERPLVKGQVGNKLIFKLDQKYTDKLKNISEVNQGTMFMSLLTSVYTLLHLYSGQHDIIVGTNTAGREHPQLQNQVGYFVNVVPLRLHIDGDDTYTQLFEKVQKIMLGAIEHQDYPFILMLENESVVRESSRSPIFDVLVQYLNDPNSDGIVVDEARIEEIPYDSLESKYDLVFNFIEKHNQIVLELEYSNSLFKAETMHRMIARLKEILKEFSENQQTPIRKVGIVNMQEKEMKIVKRKRR</sequence>
<dbReference type="InterPro" id="IPR020806">
    <property type="entry name" value="PKS_PP-bd"/>
</dbReference>
<dbReference type="PROSITE" id="PS52004">
    <property type="entry name" value="KS3_2"/>
    <property type="match status" value="2"/>
</dbReference>
<dbReference type="Pfam" id="PF00668">
    <property type="entry name" value="Condensation"/>
    <property type="match status" value="1"/>
</dbReference>
<dbReference type="EMBL" id="MOOV01000082">
    <property type="protein sequence ID" value="OUC02602.1"/>
    <property type="molecule type" value="Genomic_DNA"/>
</dbReference>
<dbReference type="PANTHER" id="PTHR43775:SF37">
    <property type="entry name" value="SI:DKEY-61P9.11"/>
    <property type="match status" value="1"/>
</dbReference>
<dbReference type="Pfam" id="PF16197">
    <property type="entry name" value="KAsynt_C_assoc"/>
    <property type="match status" value="1"/>
</dbReference>
<gene>
    <name evidence="7" type="ORF">BK784_08890</name>
</gene>
<dbReference type="PANTHER" id="PTHR43775">
    <property type="entry name" value="FATTY ACID SYNTHASE"/>
    <property type="match status" value="1"/>
</dbReference>
<dbReference type="InterPro" id="IPR050091">
    <property type="entry name" value="PKS_NRPS_Biosynth_Enz"/>
</dbReference>
<feature type="domain" description="Ketosynthase family 3 (KS3)" evidence="6">
    <location>
        <begin position="26"/>
        <end position="452"/>
    </location>
</feature>
<comment type="cofactor">
    <cofactor evidence="1">
        <name>pantetheine 4'-phosphate</name>
        <dbReference type="ChEBI" id="CHEBI:47942"/>
    </cofactor>
</comment>
<keyword evidence="3" id="KW-0597">Phosphoprotein</keyword>
<evidence type="ECO:0000256" key="3">
    <source>
        <dbReference type="ARBA" id="ARBA00022553"/>
    </source>
</evidence>
<evidence type="ECO:0000259" key="5">
    <source>
        <dbReference type="PROSITE" id="PS50075"/>
    </source>
</evidence>
<dbReference type="Gene3D" id="1.10.1200.10">
    <property type="entry name" value="ACP-like"/>
    <property type="match status" value="2"/>
</dbReference>
<evidence type="ECO:0008006" key="9">
    <source>
        <dbReference type="Google" id="ProtNLM"/>
    </source>
</evidence>
<organism evidence="7 8">
    <name type="scientific">Bacillus thuringiensis subsp. medellin</name>
    <dbReference type="NCBI Taxonomy" id="79672"/>
    <lineage>
        <taxon>Bacteria</taxon>
        <taxon>Bacillati</taxon>
        <taxon>Bacillota</taxon>
        <taxon>Bacilli</taxon>
        <taxon>Bacillales</taxon>
        <taxon>Bacillaceae</taxon>
        <taxon>Bacillus</taxon>
        <taxon>Bacillus cereus group</taxon>
    </lineage>
</organism>
<name>A0A9X6N7D8_BACTV</name>
<dbReference type="SUPFAM" id="SSF52777">
    <property type="entry name" value="CoA-dependent acyltransferases"/>
    <property type="match status" value="2"/>
</dbReference>
<dbReference type="InterPro" id="IPR016039">
    <property type="entry name" value="Thiolase-like"/>
</dbReference>
<protein>
    <recommendedName>
        <fullName evidence="9">Polyketide synthase</fullName>
    </recommendedName>
</protein>
<dbReference type="InterPro" id="IPR018201">
    <property type="entry name" value="Ketoacyl_synth_AS"/>
</dbReference>
<feature type="domain" description="Carrier" evidence="5">
    <location>
        <begin position="655"/>
        <end position="730"/>
    </location>
</feature>
<dbReference type="GO" id="GO:0004315">
    <property type="term" value="F:3-oxoacyl-[acyl-carrier-protein] synthase activity"/>
    <property type="evidence" value="ECO:0007669"/>
    <property type="project" value="InterPro"/>
</dbReference>
<dbReference type="Pfam" id="PF00550">
    <property type="entry name" value="PP-binding"/>
    <property type="match status" value="2"/>
</dbReference>
<dbReference type="Pfam" id="PF02801">
    <property type="entry name" value="Ketoacyl-synt_C"/>
    <property type="match status" value="2"/>
</dbReference>
<dbReference type="Pfam" id="PF22621">
    <property type="entry name" value="CurL-like_PKS_C"/>
    <property type="match status" value="1"/>
</dbReference>
<evidence type="ECO:0000256" key="4">
    <source>
        <dbReference type="ARBA" id="ARBA00022679"/>
    </source>
</evidence>
<evidence type="ECO:0000313" key="8">
    <source>
        <dbReference type="Proteomes" id="UP000195160"/>
    </source>
</evidence>
<evidence type="ECO:0000256" key="1">
    <source>
        <dbReference type="ARBA" id="ARBA00001957"/>
    </source>
</evidence>
<proteinExistence type="predicted"/>
<dbReference type="SMART" id="SM00823">
    <property type="entry name" value="PKS_PP"/>
    <property type="match status" value="2"/>
</dbReference>
<feature type="domain" description="Carrier" evidence="5">
    <location>
        <begin position="1386"/>
        <end position="1461"/>
    </location>
</feature>
<dbReference type="InterPro" id="IPR032821">
    <property type="entry name" value="PKS_assoc"/>
</dbReference>
<reference evidence="7 8" key="1">
    <citation type="submission" date="2016-10" db="EMBL/GenBank/DDBJ databases">
        <title>Comparative genomics of Bacillus thuringiensis reveals a path to pathogens against multiple invertebrate hosts.</title>
        <authorList>
            <person name="Zheng J."/>
            <person name="Gao Q."/>
            <person name="Liu H."/>
            <person name="Peng D."/>
            <person name="Ruan L."/>
            <person name="Sun M."/>
        </authorList>
    </citation>
    <scope>NUCLEOTIDE SEQUENCE [LARGE SCALE GENOMIC DNA]</scope>
    <source>
        <strain evidence="7">T30001</strain>
    </source>
</reference>
<accession>A0A9X6N7D8</accession>
<dbReference type="InterPro" id="IPR009081">
    <property type="entry name" value="PP-bd_ACP"/>
</dbReference>